<reference evidence="1" key="2">
    <citation type="journal article" date="2023" name="Microbiol Resour">
        <title>Decontamination and Annotation of the Draft Genome Sequence of the Oomycete Lagenidium giganteum ARSEF 373.</title>
        <authorList>
            <person name="Morgan W.R."/>
            <person name="Tartar A."/>
        </authorList>
    </citation>
    <scope>NUCLEOTIDE SEQUENCE</scope>
    <source>
        <strain evidence="1">ARSEF 373</strain>
    </source>
</reference>
<evidence type="ECO:0000313" key="2">
    <source>
        <dbReference type="Proteomes" id="UP001146120"/>
    </source>
</evidence>
<name>A0AAV2YIS8_9STRA</name>
<gene>
    <name evidence="1" type="ORF">N0F65_005513</name>
</gene>
<accession>A0AAV2YIS8</accession>
<dbReference type="AlphaFoldDB" id="A0AAV2YIS8"/>
<dbReference type="Proteomes" id="UP001146120">
    <property type="component" value="Unassembled WGS sequence"/>
</dbReference>
<reference evidence="1" key="1">
    <citation type="submission" date="2022-11" db="EMBL/GenBank/DDBJ databases">
        <authorList>
            <person name="Morgan W.R."/>
            <person name="Tartar A."/>
        </authorList>
    </citation>
    <scope>NUCLEOTIDE SEQUENCE</scope>
    <source>
        <strain evidence="1">ARSEF 373</strain>
    </source>
</reference>
<protein>
    <submittedName>
        <fullName evidence="1">Uncharacterized protein</fullName>
    </submittedName>
</protein>
<dbReference type="EMBL" id="DAKRPA010000339">
    <property type="protein sequence ID" value="DAZ93163.1"/>
    <property type="molecule type" value="Genomic_DNA"/>
</dbReference>
<organism evidence="1 2">
    <name type="scientific">Lagenidium giganteum</name>
    <dbReference type="NCBI Taxonomy" id="4803"/>
    <lineage>
        <taxon>Eukaryota</taxon>
        <taxon>Sar</taxon>
        <taxon>Stramenopiles</taxon>
        <taxon>Oomycota</taxon>
        <taxon>Peronosporomycetes</taxon>
        <taxon>Pythiales</taxon>
        <taxon>Pythiaceae</taxon>
    </lineage>
</organism>
<keyword evidence="2" id="KW-1185">Reference proteome</keyword>
<proteinExistence type="predicted"/>
<comment type="caution">
    <text evidence="1">The sequence shown here is derived from an EMBL/GenBank/DDBJ whole genome shotgun (WGS) entry which is preliminary data.</text>
</comment>
<evidence type="ECO:0000313" key="1">
    <source>
        <dbReference type="EMBL" id="DAZ93163.1"/>
    </source>
</evidence>
<sequence>MTDVNASDFDDGGRQASASVAAASSLMVAGIAVTGFVEGCLHVTKRPIPLRFATQYALWNILPSAVWKSVPASHIASMCDVPLTSLVTSSTSSSLSARQHARRLAVLKSLRTVRGVTATYGLVWLLWQTQSKLDVRTSENDIERVLRVANPSSWLSRVSQARHGDHIRFHTSSTSTIDWSALGLRHSRNPWHTVPVIEVEVDGQSSVEHIQRSSLPKGSRLVHIVSKRHIGQMGSLPRPSKSDVVVDSTCLYLAPIIERCDKNNLTAVVLHVPIDSIAASAMAEALSSRLLHSASALCQVWSAEAPQAGDEQDSTLHVVLAEDTSQAQEVMNSHAINDGDLKVSIFVNESLAVKKQPLCRSPHVQWISIADTSDDVLQRIRQLSRQGVSTAGIQDDLRSKLGPQLFTGDARSFRSDKHSDIGRYL</sequence>